<proteinExistence type="predicted"/>
<protein>
    <submittedName>
        <fullName evidence="11">Alpha/beta fold hydrolase</fullName>
    </submittedName>
</protein>
<keyword evidence="4" id="KW-0547">Nucleotide-binding</keyword>
<keyword evidence="3 9" id="KW-0812">Transmembrane</keyword>
<comment type="caution">
    <text evidence="11">The sequence shown here is derived from an EMBL/GenBank/DDBJ whole genome shotgun (WGS) entry which is preliminary data.</text>
</comment>
<evidence type="ECO:0000256" key="3">
    <source>
        <dbReference type="ARBA" id="ARBA00022692"/>
    </source>
</evidence>
<feature type="domain" description="ABC transporter" evidence="10">
    <location>
        <begin position="190"/>
        <end position="405"/>
    </location>
</feature>
<dbReference type="PROSITE" id="PS50893">
    <property type="entry name" value="ABC_TRANSPORTER_2"/>
    <property type="match status" value="1"/>
</dbReference>
<feature type="compositionally biased region" description="Low complexity" evidence="8">
    <location>
        <begin position="394"/>
        <end position="407"/>
    </location>
</feature>
<organism evidence="11 12">
    <name type="scientific">Roseiconus lacunae</name>
    <dbReference type="NCBI Taxonomy" id="2605694"/>
    <lineage>
        <taxon>Bacteria</taxon>
        <taxon>Pseudomonadati</taxon>
        <taxon>Planctomycetota</taxon>
        <taxon>Planctomycetia</taxon>
        <taxon>Pirellulales</taxon>
        <taxon>Pirellulaceae</taxon>
        <taxon>Roseiconus</taxon>
    </lineage>
</organism>
<evidence type="ECO:0000256" key="5">
    <source>
        <dbReference type="ARBA" id="ARBA00022840"/>
    </source>
</evidence>
<dbReference type="Pfam" id="PF00005">
    <property type="entry name" value="ABC_tran"/>
    <property type="match status" value="1"/>
</dbReference>
<dbReference type="InterPro" id="IPR003439">
    <property type="entry name" value="ABC_transporter-like_ATP-bd"/>
</dbReference>
<dbReference type="SUPFAM" id="SSF52540">
    <property type="entry name" value="P-loop containing nucleoside triphosphate hydrolases"/>
    <property type="match status" value="1"/>
</dbReference>
<keyword evidence="5" id="KW-0067">ATP-binding</keyword>
<reference evidence="11 12" key="1">
    <citation type="submission" date="2023-06" db="EMBL/GenBank/DDBJ databases">
        <title>Roseiconus lacunae JC819 isolated from Gulf of Mannar region, Tamil Nadu.</title>
        <authorList>
            <person name="Pk S."/>
            <person name="Ch S."/>
            <person name="Ch V.R."/>
        </authorList>
    </citation>
    <scope>NUCLEOTIDE SEQUENCE [LARGE SCALE GENOMIC DNA]</scope>
    <source>
        <strain evidence="11 12">JC819</strain>
    </source>
</reference>
<dbReference type="SMART" id="SM00382">
    <property type="entry name" value="AAA"/>
    <property type="match status" value="1"/>
</dbReference>
<evidence type="ECO:0000256" key="8">
    <source>
        <dbReference type="SAM" id="MobiDB-lite"/>
    </source>
</evidence>
<gene>
    <name evidence="11" type="ORF">QTN89_13410</name>
</gene>
<keyword evidence="7 9" id="KW-0472">Membrane</keyword>
<dbReference type="GO" id="GO:0016787">
    <property type="term" value="F:hydrolase activity"/>
    <property type="evidence" value="ECO:0007669"/>
    <property type="project" value="UniProtKB-KW"/>
</dbReference>
<dbReference type="Gene3D" id="3.40.50.1820">
    <property type="entry name" value="alpha/beta hydrolase"/>
    <property type="match status" value="1"/>
</dbReference>
<dbReference type="Pfam" id="PF12697">
    <property type="entry name" value="Abhydrolase_6"/>
    <property type="match status" value="1"/>
</dbReference>
<dbReference type="InterPro" id="IPR027417">
    <property type="entry name" value="P-loop_NTPase"/>
</dbReference>
<dbReference type="InterPro" id="IPR003593">
    <property type="entry name" value="AAA+_ATPase"/>
</dbReference>
<dbReference type="InterPro" id="IPR013525">
    <property type="entry name" value="ABC2_TM"/>
</dbReference>
<comment type="subcellular location">
    <subcellularLocation>
        <location evidence="1">Membrane</location>
        <topology evidence="1">Multi-pass membrane protein</topology>
    </subcellularLocation>
</comment>
<feature type="transmembrane region" description="Helical" evidence="9">
    <location>
        <begin position="581"/>
        <end position="603"/>
    </location>
</feature>
<dbReference type="InterPro" id="IPR000073">
    <property type="entry name" value="AB_hydrolase_1"/>
</dbReference>
<keyword evidence="2" id="KW-0813">Transport</keyword>
<sequence length="1149" mass="125480">MNTCPCCNVNLAAEADDNASGQAGQGRAGPQNTNPVVHVQSSGTCPKCCFPWQHARQLRQRLLLDAPLDVPRTGTSQRPAIEYQNASQTIAISPVVTPVTVVGREAIEPELNGISSRVIRHRQLQQRHVAISRDIEGRIWFVRLDAQADIFLDGRAAAAGQINLGNVLQLGPLAWRLDHTETYLHPVRAIAGFDLAIDSEVPGRLRRSMLTINRGQMTAVVGPSGCGKSTLLETIRDGSGLVGELDQAEQIYFVPQKDLVHHDLKLGDALESIGQLYGREVLPYEIDEALDAVGLPVEAKHRFPQQLSGGQLRRFRIAGALTSGAGVIVLDEPDSGLDHETADEIIRLLRSLAVCGATIVAVTHHRHVLEQFDRVIEMKPSPDGGIVTNQATESPQPRRWPSSSPDAPDAPKDHHQSSQSTWQRARRLAVLIRREQRKLTSPRLGWLGVGHWRLPQLSIAMLLVPMLFAIAVSISVPSDPDRDMTDGLRGEMAPIVRLGFMAVIAVIWMSASASHLSITRDRELIDHEKSHGIGMASLLFAKSVILTVAAALQTIVFAVLLDLIRYRWLDRSYFLDETPTQLLGVMACLVTVSVAATMLGLLISSVAGRNPLVATAILPVVMVIQILFSAAFAVSDPDGYEPLADYQRLQLIDASDAPADESDATDDFDDSFAWEDDVDAKPLRATTLISYATLSRYGDIWLRSFAVTEETPENASKIQFQSLATLLGISAGCFVFAWGVLKLQATRLGKIRSVVHKRSPTGVITSLMVAASFGSAFSSGAGHQLAHAQEGSPAPDVIRIEISDGRYDENAVLRAFGGRADGPPKMRALDGQDRLGLVALELVGKIRFTLTDKLLQIERLETPKWELMRHLAPPRLVGKDDARGRRDVIVFVHGLEGGASTFAAAQNELDRRDLAWLRFEYPNDGPPDEIGRMLAQQLADFKRESPRSRLHLVAHSLGGLVSLAAVTEDPAEPIVDNVFTLGTPFGGSALASFHDELELFDVFFRIATVTPGAFNTIADGRGEAARALKPDSEFLRELLARPRPTTTRFHVAAGTKSFLSDDRRERLIESVPAELRRLRIDPRYAARIEALLESDELDDGMGDGAVTIESASKLPDPDNRVRFPLTHTGLVSDLSALRWVLQTAGLDEP</sequence>
<dbReference type="RefSeq" id="WP_289164077.1">
    <property type="nucleotide sequence ID" value="NZ_JASZZN010000008.1"/>
</dbReference>
<dbReference type="InterPro" id="IPR050352">
    <property type="entry name" value="ABCG_transporters"/>
</dbReference>
<dbReference type="SUPFAM" id="SSF53474">
    <property type="entry name" value="alpha/beta-Hydrolases"/>
    <property type="match status" value="1"/>
</dbReference>
<feature type="transmembrane region" description="Helical" evidence="9">
    <location>
        <begin position="612"/>
        <end position="634"/>
    </location>
</feature>
<feature type="transmembrane region" description="Helical" evidence="9">
    <location>
        <begin position="762"/>
        <end position="782"/>
    </location>
</feature>
<evidence type="ECO:0000256" key="4">
    <source>
        <dbReference type="ARBA" id="ARBA00022741"/>
    </source>
</evidence>
<dbReference type="Proteomes" id="UP001239462">
    <property type="component" value="Unassembled WGS sequence"/>
</dbReference>
<evidence type="ECO:0000313" key="12">
    <source>
        <dbReference type="Proteomes" id="UP001239462"/>
    </source>
</evidence>
<evidence type="ECO:0000256" key="9">
    <source>
        <dbReference type="SAM" id="Phobius"/>
    </source>
</evidence>
<keyword evidence="6 9" id="KW-1133">Transmembrane helix</keyword>
<evidence type="ECO:0000313" key="11">
    <source>
        <dbReference type="EMBL" id="MDM4016436.1"/>
    </source>
</evidence>
<dbReference type="Gene3D" id="3.40.50.300">
    <property type="entry name" value="P-loop containing nucleotide triphosphate hydrolases"/>
    <property type="match status" value="1"/>
</dbReference>
<dbReference type="InterPro" id="IPR029058">
    <property type="entry name" value="AB_hydrolase_fold"/>
</dbReference>
<accession>A0ABT7PJJ2</accession>
<dbReference type="Pfam" id="PF01061">
    <property type="entry name" value="ABC2_membrane"/>
    <property type="match status" value="1"/>
</dbReference>
<keyword evidence="11" id="KW-0378">Hydrolase</keyword>
<dbReference type="PANTHER" id="PTHR48041">
    <property type="entry name" value="ABC TRANSPORTER G FAMILY MEMBER 28"/>
    <property type="match status" value="1"/>
</dbReference>
<dbReference type="InterPro" id="IPR017871">
    <property type="entry name" value="ABC_transporter-like_CS"/>
</dbReference>
<evidence type="ECO:0000256" key="1">
    <source>
        <dbReference type="ARBA" id="ARBA00004141"/>
    </source>
</evidence>
<feature type="region of interest" description="Disordered" evidence="8">
    <location>
        <begin position="380"/>
        <end position="422"/>
    </location>
</feature>
<feature type="transmembrane region" description="Helical" evidence="9">
    <location>
        <begin position="720"/>
        <end position="741"/>
    </location>
</feature>
<name>A0ABT7PJJ2_9BACT</name>
<evidence type="ECO:0000256" key="7">
    <source>
        <dbReference type="ARBA" id="ARBA00023136"/>
    </source>
</evidence>
<dbReference type="PANTHER" id="PTHR48041:SF139">
    <property type="entry name" value="PROTEIN SCARLET"/>
    <property type="match status" value="1"/>
</dbReference>
<dbReference type="PROSITE" id="PS00211">
    <property type="entry name" value="ABC_TRANSPORTER_1"/>
    <property type="match status" value="1"/>
</dbReference>
<feature type="transmembrane region" description="Helical" evidence="9">
    <location>
        <begin position="539"/>
        <end position="561"/>
    </location>
</feature>
<evidence type="ECO:0000256" key="2">
    <source>
        <dbReference type="ARBA" id="ARBA00022448"/>
    </source>
</evidence>
<keyword evidence="12" id="KW-1185">Reference proteome</keyword>
<evidence type="ECO:0000259" key="10">
    <source>
        <dbReference type="PROSITE" id="PS50893"/>
    </source>
</evidence>
<feature type="transmembrane region" description="Helical" evidence="9">
    <location>
        <begin position="457"/>
        <end position="476"/>
    </location>
</feature>
<dbReference type="EMBL" id="JASZZN010000008">
    <property type="protein sequence ID" value="MDM4016436.1"/>
    <property type="molecule type" value="Genomic_DNA"/>
</dbReference>
<evidence type="ECO:0000256" key="6">
    <source>
        <dbReference type="ARBA" id="ARBA00022989"/>
    </source>
</evidence>
<feature type="transmembrane region" description="Helical" evidence="9">
    <location>
        <begin position="496"/>
        <end position="518"/>
    </location>
</feature>